<dbReference type="EMBL" id="AEQN01000014">
    <property type="protein sequence ID" value="EFV02092.1"/>
    <property type="molecule type" value="Genomic_DNA"/>
</dbReference>
<organism evidence="5 6">
    <name type="scientific">Pseudoramibacter alactolyticus ATCC 23263</name>
    <dbReference type="NCBI Taxonomy" id="887929"/>
    <lineage>
        <taxon>Bacteria</taxon>
        <taxon>Bacillati</taxon>
        <taxon>Bacillota</taxon>
        <taxon>Clostridia</taxon>
        <taxon>Eubacteriales</taxon>
        <taxon>Eubacteriaceae</taxon>
        <taxon>Pseudoramibacter</taxon>
    </lineage>
</organism>
<evidence type="ECO:0000313" key="5">
    <source>
        <dbReference type="EMBL" id="EFV02092.1"/>
    </source>
</evidence>
<dbReference type="AlphaFoldDB" id="E6MFU7"/>
<evidence type="ECO:0000256" key="1">
    <source>
        <dbReference type="ARBA" id="ARBA00007787"/>
    </source>
</evidence>
<dbReference type="RefSeq" id="WP_006598282.1">
    <property type="nucleotide sequence ID" value="NZ_GL622359.1"/>
</dbReference>
<dbReference type="GO" id="GO:0034599">
    <property type="term" value="P:cellular response to oxidative stress"/>
    <property type="evidence" value="ECO:0007669"/>
    <property type="project" value="TreeGrafter"/>
</dbReference>
<keyword evidence="6" id="KW-1185">Reference proteome</keyword>
<dbReference type="GO" id="GO:0015038">
    <property type="term" value="F:glutathione disulfide oxidoreductase activity"/>
    <property type="evidence" value="ECO:0007669"/>
    <property type="project" value="TreeGrafter"/>
</dbReference>
<dbReference type="CDD" id="cd02066">
    <property type="entry name" value="GRX_family"/>
    <property type="match status" value="1"/>
</dbReference>
<dbReference type="PANTHER" id="PTHR45694:SF18">
    <property type="entry name" value="GLUTAREDOXIN-1-RELATED"/>
    <property type="match status" value="1"/>
</dbReference>
<evidence type="ECO:0000259" key="4">
    <source>
        <dbReference type="Pfam" id="PF00462"/>
    </source>
</evidence>
<gene>
    <name evidence="5" type="ORF">HMP0721_0858</name>
</gene>
<name>E6MFU7_9FIRM</name>
<keyword evidence="3" id="KW-0676">Redox-active center</keyword>
<dbReference type="OrthoDB" id="9795531at2"/>
<dbReference type="Pfam" id="PF00462">
    <property type="entry name" value="Glutaredoxin"/>
    <property type="match status" value="1"/>
</dbReference>
<dbReference type="GO" id="GO:0005737">
    <property type="term" value="C:cytoplasm"/>
    <property type="evidence" value="ECO:0007669"/>
    <property type="project" value="TreeGrafter"/>
</dbReference>
<comment type="similarity">
    <text evidence="1">Belongs to the glutaredoxin family.</text>
</comment>
<dbReference type="PROSITE" id="PS51354">
    <property type="entry name" value="GLUTAREDOXIN_2"/>
    <property type="match status" value="1"/>
</dbReference>
<dbReference type="SUPFAM" id="SSF52833">
    <property type="entry name" value="Thioredoxin-like"/>
    <property type="match status" value="1"/>
</dbReference>
<accession>E6MFU7</accession>
<dbReference type="InterPro" id="IPR002109">
    <property type="entry name" value="Glutaredoxin"/>
</dbReference>
<dbReference type="InterPro" id="IPR011767">
    <property type="entry name" value="GLR_AS"/>
</dbReference>
<protein>
    <submittedName>
        <fullName evidence="5">Glutaredoxin</fullName>
    </submittedName>
</protein>
<dbReference type="eggNOG" id="COG0695">
    <property type="taxonomic scope" value="Bacteria"/>
</dbReference>
<proteinExistence type="inferred from homology"/>
<keyword evidence="2" id="KW-1015">Disulfide bond</keyword>
<dbReference type="PROSITE" id="PS00195">
    <property type="entry name" value="GLUTAREDOXIN_1"/>
    <property type="match status" value="1"/>
</dbReference>
<dbReference type="PANTHER" id="PTHR45694">
    <property type="entry name" value="GLUTAREDOXIN 2"/>
    <property type="match status" value="1"/>
</dbReference>
<dbReference type="Proteomes" id="UP000004754">
    <property type="component" value="Unassembled WGS sequence"/>
</dbReference>
<dbReference type="HOGENOM" id="CLU_026126_7_3_9"/>
<evidence type="ECO:0000256" key="2">
    <source>
        <dbReference type="ARBA" id="ARBA00023157"/>
    </source>
</evidence>
<evidence type="ECO:0000256" key="3">
    <source>
        <dbReference type="ARBA" id="ARBA00023284"/>
    </source>
</evidence>
<dbReference type="Gene3D" id="3.40.30.10">
    <property type="entry name" value="Glutaredoxin"/>
    <property type="match status" value="1"/>
</dbReference>
<dbReference type="InterPro" id="IPR014025">
    <property type="entry name" value="Glutaredoxin_subgr"/>
</dbReference>
<feature type="domain" description="Glutaredoxin" evidence="4">
    <location>
        <begin position="6"/>
        <end position="65"/>
    </location>
</feature>
<evidence type="ECO:0000313" key="6">
    <source>
        <dbReference type="Proteomes" id="UP000004754"/>
    </source>
</evidence>
<dbReference type="STRING" id="887929.HMP0721_0858"/>
<comment type="caution">
    <text evidence="5">The sequence shown here is derived from an EMBL/GenBank/DDBJ whole genome shotgun (WGS) entry which is preliminary data.</text>
</comment>
<dbReference type="PRINTS" id="PR00160">
    <property type="entry name" value="GLUTAREDOXIN"/>
</dbReference>
<reference evidence="5 6" key="1">
    <citation type="submission" date="2010-12" db="EMBL/GenBank/DDBJ databases">
        <authorList>
            <person name="Muzny D."/>
            <person name="Qin X."/>
            <person name="Deng J."/>
            <person name="Jiang H."/>
            <person name="Liu Y."/>
            <person name="Qu J."/>
            <person name="Song X.-Z."/>
            <person name="Zhang L."/>
            <person name="Thornton R."/>
            <person name="Coyle M."/>
            <person name="Francisco L."/>
            <person name="Jackson L."/>
            <person name="Javaid M."/>
            <person name="Korchina V."/>
            <person name="Kovar C."/>
            <person name="Mata R."/>
            <person name="Mathew T."/>
            <person name="Ngo R."/>
            <person name="Nguyen L."/>
            <person name="Nguyen N."/>
            <person name="Okwuonu G."/>
            <person name="Ongeri F."/>
            <person name="Pham C."/>
            <person name="Simmons D."/>
            <person name="Wilczek-Boney K."/>
            <person name="Hale W."/>
            <person name="Jakkamsetti A."/>
            <person name="Pham P."/>
            <person name="Ruth R."/>
            <person name="San Lucas F."/>
            <person name="Warren J."/>
            <person name="Zhang J."/>
            <person name="Zhao Z."/>
            <person name="Zhou C."/>
            <person name="Zhu D."/>
            <person name="Lee S."/>
            <person name="Bess C."/>
            <person name="Blankenburg K."/>
            <person name="Forbes L."/>
            <person name="Fu Q."/>
            <person name="Gubbala S."/>
            <person name="Hirani K."/>
            <person name="Jayaseelan J.C."/>
            <person name="Lara F."/>
            <person name="Munidasa M."/>
            <person name="Palculict T."/>
            <person name="Patil S."/>
            <person name="Pu L.-L."/>
            <person name="Saada N."/>
            <person name="Tang L."/>
            <person name="Weissenberger G."/>
            <person name="Zhu Y."/>
            <person name="Hemphill L."/>
            <person name="Shang Y."/>
            <person name="Youmans B."/>
            <person name="Ayvaz T."/>
            <person name="Ross M."/>
            <person name="Santibanez J."/>
            <person name="Aqrawi P."/>
            <person name="Gross S."/>
            <person name="Joshi V."/>
            <person name="Fowler G."/>
            <person name="Nazareth L."/>
            <person name="Reid J."/>
            <person name="Worley K."/>
            <person name="Petrosino J."/>
            <person name="Highlander S."/>
            <person name="Gibbs R."/>
        </authorList>
    </citation>
    <scope>NUCLEOTIDE SEQUENCE [LARGE SCALE GENOMIC DNA]</scope>
    <source>
        <strain evidence="5 6">ATCC 23263</strain>
    </source>
</reference>
<sequence length="82" mass="9321">MKAENVKLYTWPTCPFCNRAKRLLDELEIPFIDHDIWGKDDEKAALIERTGQTTVPYVFFGDHFIGGCDDLVAMAEAGDIEK</sequence>
<dbReference type="InterPro" id="IPR036249">
    <property type="entry name" value="Thioredoxin-like_sf"/>
</dbReference>